<evidence type="ECO:0000313" key="3">
    <source>
        <dbReference type="EMBL" id="KAB7649520.1"/>
    </source>
</evidence>
<feature type="non-terminal residue" evidence="3">
    <location>
        <position position="94"/>
    </location>
</feature>
<feature type="domain" description="Reverse transcriptase" evidence="2">
    <location>
        <begin position="1"/>
        <end position="94"/>
    </location>
</feature>
<proteinExistence type="inferred from homology"/>
<comment type="similarity">
    <text evidence="1">Belongs to the bacterial reverse transcriptase family.</text>
</comment>
<dbReference type="PANTHER" id="PTHR34047">
    <property type="entry name" value="NUCLEAR INTRON MATURASE 1, MITOCHONDRIAL-RELATED"/>
    <property type="match status" value="1"/>
</dbReference>
<comment type="caution">
    <text evidence="3">The sequence shown here is derived from an EMBL/GenBank/DDBJ whole genome shotgun (WGS) entry which is preliminary data.</text>
</comment>
<dbReference type="PANTHER" id="PTHR34047:SF8">
    <property type="entry name" value="PROTEIN YKFC"/>
    <property type="match status" value="1"/>
</dbReference>
<dbReference type="InterPro" id="IPR000477">
    <property type="entry name" value="RT_dom"/>
</dbReference>
<dbReference type="RefSeq" id="WP_264298114.1">
    <property type="nucleotide sequence ID" value="NZ_WEHX01000275.1"/>
</dbReference>
<sequence length="94" mass="10821">DPTFSTRSHGFRPNEKAHNAIYDVLDAADKGYRWVVDMDLEKFFDTINHAKMVQILSERIEDGRVISLIHKYLRADVQLKNGHVEKRDKGAPQG</sequence>
<dbReference type="InterPro" id="IPR051083">
    <property type="entry name" value="GrpII_Intron_Splice-Mob/Def"/>
</dbReference>
<dbReference type="PROSITE" id="PS50878">
    <property type="entry name" value="RT_POL"/>
    <property type="match status" value="1"/>
</dbReference>
<evidence type="ECO:0000256" key="1">
    <source>
        <dbReference type="ARBA" id="ARBA00034120"/>
    </source>
</evidence>
<protein>
    <recommendedName>
        <fullName evidence="2">Reverse transcriptase domain-containing protein</fullName>
    </recommendedName>
</protein>
<dbReference type="EMBL" id="WEHX01000275">
    <property type="protein sequence ID" value="KAB7649520.1"/>
    <property type="molecule type" value="Genomic_DNA"/>
</dbReference>
<name>A0A6I1EF39_9BURK</name>
<dbReference type="Pfam" id="PF00078">
    <property type="entry name" value="RVT_1"/>
    <property type="match status" value="1"/>
</dbReference>
<organism evidence="3 4">
    <name type="scientific">Sutterella seckii</name>
    <dbReference type="NCBI Taxonomy" id="1944635"/>
    <lineage>
        <taxon>Bacteria</taxon>
        <taxon>Pseudomonadati</taxon>
        <taxon>Pseudomonadota</taxon>
        <taxon>Betaproteobacteria</taxon>
        <taxon>Burkholderiales</taxon>
        <taxon>Sutterellaceae</taxon>
        <taxon>Sutterella</taxon>
    </lineage>
</organism>
<evidence type="ECO:0000313" key="4">
    <source>
        <dbReference type="Proteomes" id="UP000430564"/>
    </source>
</evidence>
<dbReference type="SUPFAM" id="SSF56672">
    <property type="entry name" value="DNA/RNA polymerases"/>
    <property type="match status" value="1"/>
</dbReference>
<accession>A0A6I1EF39</accession>
<feature type="non-terminal residue" evidence="3">
    <location>
        <position position="1"/>
    </location>
</feature>
<dbReference type="InterPro" id="IPR043502">
    <property type="entry name" value="DNA/RNA_pol_sf"/>
</dbReference>
<dbReference type="CDD" id="cd01651">
    <property type="entry name" value="RT_G2_intron"/>
    <property type="match status" value="1"/>
</dbReference>
<reference evidence="3 4" key="1">
    <citation type="submission" date="2019-10" db="EMBL/GenBank/DDBJ databases">
        <title>Genome diversity of Sutterella seckii.</title>
        <authorList>
            <person name="Chaplin A.V."/>
            <person name="Sokolova S.R."/>
            <person name="Mosin K.A."/>
            <person name="Ivanova E.L."/>
            <person name="Kochetkova T.O."/>
            <person name="Goltsov A.Y."/>
            <person name="Trofimov D.Y."/>
            <person name="Efimov B.A."/>
        </authorList>
    </citation>
    <scope>NUCLEOTIDE SEQUENCE [LARGE SCALE GENOMIC DNA]</scope>
    <source>
        <strain evidence="3 4">ASD393</strain>
    </source>
</reference>
<evidence type="ECO:0000259" key="2">
    <source>
        <dbReference type="PROSITE" id="PS50878"/>
    </source>
</evidence>
<dbReference type="AlphaFoldDB" id="A0A6I1EF39"/>
<gene>
    <name evidence="3" type="ORF">GBM95_12130</name>
</gene>
<dbReference type="Proteomes" id="UP000430564">
    <property type="component" value="Unassembled WGS sequence"/>
</dbReference>